<dbReference type="EMBL" id="KQ990096">
    <property type="protein sequence ID" value="KZV53669.1"/>
    <property type="molecule type" value="Genomic_DNA"/>
</dbReference>
<proteinExistence type="predicted"/>
<evidence type="ECO:0000313" key="1">
    <source>
        <dbReference type="EMBL" id="KZV53669.1"/>
    </source>
</evidence>
<dbReference type="AlphaFoldDB" id="A0A2Z7D5N2"/>
<name>A0A2Z7D5N2_9LAMI</name>
<sequence length="317" mass="36449">MLSAVGVVVSVQQMLLSRSAGTDLSLQRVFAKDCISADSYSVFNQQVLYVLLTSRCYTKIAKRCRLNKLTRHRFSAKGISRWNNAYAYQQVISSKRFTSRSYLATMMEISAGYQMYSGRFSMLAHKWKEDKLTLWMSSLRCSGAGITVYDFGSNSNGIHFSFEELMLPLQSKPINISSGVEELSSLIIYCCNAAKISTELFTSLIFQKAQTRRTYCLIFIRKTFESIFWLVIVETRIPLQSKPINISSGVEELSSLIIYCCNAAKISTELFTSLIFQKSQTRRTYCLIFIRKTFESIFWLVIVETRRYLQSLETYFH</sequence>
<evidence type="ECO:0000313" key="2">
    <source>
        <dbReference type="Proteomes" id="UP000250235"/>
    </source>
</evidence>
<dbReference type="Proteomes" id="UP000250235">
    <property type="component" value="Unassembled WGS sequence"/>
</dbReference>
<accession>A0A2Z7D5N2</accession>
<reference evidence="1 2" key="1">
    <citation type="journal article" date="2015" name="Proc. Natl. Acad. Sci. U.S.A.">
        <title>The resurrection genome of Boea hygrometrica: A blueprint for survival of dehydration.</title>
        <authorList>
            <person name="Xiao L."/>
            <person name="Yang G."/>
            <person name="Zhang L."/>
            <person name="Yang X."/>
            <person name="Zhao S."/>
            <person name="Ji Z."/>
            <person name="Zhou Q."/>
            <person name="Hu M."/>
            <person name="Wang Y."/>
            <person name="Chen M."/>
            <person name="Xu Y."/>
            <person name="Jin H."/>
            <person name="Xiao X."/>
            <person name="Hu G."/>
            <person name="Bao F."/>
            <person name="Hu Y."/>
            <person name="Wan P."/>
            <person name="Li L."/>
            <person name="Deng X."/>
            <person name="Kuang T."/>
            <person name="Xiang C."/>
            <person name="Zhu J.K."/>
            <person name="Oliver M.J."/>
            <person name="He Y."/>
        </authorList>
    </citation>
    <scope>NUCLEOTIDE SEQUENCE [LARGE SCALE GENOMIC DNA]</scope>
    <source>
        <strain evidence="2">cv. XS01</strain>
    </source>
</reference>
<gene>
    <name evidence="1" type="ORF">F511_38947</name>
</gene>
<organism evidence="1 2">
    <name type="scientific">Dorcoceras hygrometricum</name>
    <dbReference type="NCBI Taxonomy" id="472368"/>
    <lineage>
        <taxon>Eukaryota</taxon>
        <taxon>Viridiplantae</taxon>
        <taxon>Streptophyta</taxon>
        <taxon>Embryophyta</taxon>
        <taxon>Tracheophyta</taxon>
        <taxon>Spermatophyta</taxon>
        <taxon>Magnoliopsida</taxon>
        <taxon>eudicotyledons</taxon>
        <taxon>Gunneridae</taxon>
        <taxon>Pentapetalae</taxon>
        <taxon>asterids</taxon>
        <taxon>lamiids</taxon>
        <taxon>Lamiales</taxon>
        <taxon>Gesneriaceae</taxon>
        <taxon>Didymocarpoideae</taxon>
        <taxon>Trichosporeae</taxon>
        <taxon>Loxocarpinae</taxon>
        <taxon>Dorcoceras</taxon>
    </lineage>
</organism>
<protein>
    <submittedName>
        <fullName evidence="1">Uncharacterized protein</fullName>
    </submittedName>
</protein>
<keyword evidence="2" id="KW-1185">Reference proteome</keyword>